<organism evidence="2 3">
    <name type="scientific">Thermoactinomyces mirandus</name>
    <dbReference type="NCBI Taxonomy" id="2756294"/>
    <lineage>
        <taxon>Bacteria</taxon>
        <taxon>Bacillati</taxon>
        <taxon>Bacillota</taxon>
        <taxon>Bacilli</taxon>
        <taxon>Bacillales</taxon>
        <taxon>Thermoactinomycetaceae</taxon>
        <taxon>Thermoactinomyces</taxon>
    </lineage>
</organism>
<evidence type="ECO:0000313" key="3">
    <source>
        <dbReference type="Proteomes" id="UP000538292"/>
    </source>
</evidence>
<dbReference type="RefSeq" id="WP_181738880.1">
    <property type="nucleotide sequence ID" value="NZ_JACEOL010000019.1"/>
</dbReference>
<evidence type="ECO:0000313" key="2">
    <source>
        <dbReference type="EMBL" id="MBA4601903.1"/>
    </source>
</evidence>
<dbReference type="AlphaFoldDB" id="A0A7W1XRD1"/>
<dbReference type="InterPro" id="IPR009359">
    <property type="entry name" value="PaaB"/>
</dbReference>
<dbReference type="Proteomes" id="UP000538292">
    <property type="component" value="Unassembled WGS sequence"/>
</dbReference>
<accession>A0A7W1XRD1</accession>
<feature type="compositionally biased region" description="Basic and acidic residues" evidence="1">
    <location>
        <begin position="120"/>
        <end position="130"/>
    </location>
</feature>
<sequence>MAENKKDFDIFEVFVQETHLDSHIHVGSLVAASPDLAMQMARENFLRRDQAVNLWVVSRSQITATSYESPFFSREMDKTYREVSGYTENGRLWRMFKEKDMDIEEIVAHVREQSNPVAQEEEKPERRESR</sequence>
<dbReference type="EMBL" id="JACEOL010000019">
    <property type="protein sequence ID" value="MBA4601903.1"/>
    <property type="molecule type" value="Genomic_DNA"/>
</dbReference>
<protein>
    <submittedName>
        <fullName evidence="2">Phenylacetic acid degradation protein</fullName>
    </submittedName>
</protein>
<name>A0A7W1XRD1_9BACL</name>
<feature type="region of interest" description="Disordered" evidence="1">
    <location>
        <begin position="110"/>
        <end position="130"/>
    </location>
</feature>
<dbReference type="Gene3D" id="3.10.20.520">
    <property type="entry name" value="Phenylacetic acid degradation B"/>
    <property type="match status" value="1"/>
</dbReference>
<comment type="caution">
    <text evidence="2">The sequence shown here is derived from an EMBL/GenBank/DDBJ whole genome shotgun (WGS) entry which is preliminary data.</text>
</comment>
<evidence type="ECO:0000256" key="1">
    <source>
        <dbReference type="SAM" id="MobiDB-lite"/>
    </source>
</evidence>
<dbReference type="InterPro" id="IPR038693">
    <property type="entry name" value="PaaB_sf"/>
</dbReference>
<keyword evidence="3" id="KW-1185">Reference proteome</keyword>
<dbReference type="Pfam" id="PF06243">
    <property type="entry name" value="PaaB"/>
    <property type="match status" value="1"/>
</dbReference>
<reference evidence="2 3" key="1">
    <citation type="submission" date="2020-07" db="EMBL/GenBank/DDBJ databases">
        <title>Thermoactinomyces phylogeny.</title>
        <authorList>
            <person name="Dunlap C."/>
        </authorList>
    </citation>
    <scope>NUCLEOTIDE SEQUENCE [LARGE SCALE GENOMIC DNA]</scope>
    <source>
        <strain evidence="2 3">AMNI-1</strain>
    </source>
</reference>
<proteinExistence type="predicted"/>
<gene>
    <name evidence="2" type="ORF">H2C83_06135</name>
</gene>